<feature type="repeat" description="Solcar" evidence="10">
    <location>
        <begin position="120"/>
        <end position="205"/>
    </location>
</feature>
<evidence type="ECO:0000256" key="6">
    <source>
        <dbReference type="ARBA" id="ARBA00022792"/>
    </source>
</evidence>
<name>A0A139IN01_9PEZI</name>
<sequence length="342" mass="37192">MAPAPSKEELPAWGLALAGSAGALVANSLVYPLDLVKTRLQTQVKRSITDTHAADPLDVHYEGTLHAIQHIIQEEGVSGLFNGLGGNLLGVVSTNFAYFYWYGLVRELYHDKIAKSRKTASTPVELTLGAIAGALAQLFTIPISVVTTRQQTQKKGEKKSIMATAKEVIDGPDGVAGLWRGLSASMVLVVNPSITYGAYERLHAVVFPNKTRLAPHEAFALGALSKMIATIVTQPLIIAKVGLQSKPPPQRMGKPFKSFTEVMAFIVERDGILGLWKGVAPQLLKGFLVQGILMMTKERVELMFVLLFRAVRKARQEQLDKLAKIAAEKVEQAKTQVKQTVS</sequence>
<keyword evidence="6" id="KW-0999">Mitochondrion inner membrane</keyword>
<organism evidence="13 14">
    <name type="scientific">Pseudocercospora musae</name>
    <dbReference type="NCBI Taxonomy" id="113226"/>
    <lineage>
        <taxon>Eukaryota</taxon>
        <taxon>Fungi</taxon>
        <taxon>Dikarya</taxon>
        <taxon>Ascomycota</taxon>
        <taxon>Pezizomycotina</taxon>
        <taxon>Dothideomycetes</taxon>
        <taxon>Dothideomycetidae</taxon>
        <taxon>Mycosphaerellales</taxon>
        <taxon>Mycosphaerellaceae</taxon>
        <taxon>Pseudocercospora</taxon>
    </lineage>
</organism>
<accession>A0A139IN01</accession>
<keyword evidence="5" id="KW-0677">Repeat</keyword>
<feature type="transmembrane region" description="Helical" evidence="12">
    <location>
        <begin position="126"/>
        <end position="145"/>
    </location>
</feature>
<evidence type="ECO:0000256" key="9">
    <source>
        <dbReference type="ARBA" id="ARBA00023136"/>
    </source>
</evidence>
<dbReference type="Proteomes" id="UP000073492">
    <property type="component" value="Unassembled WGS sequence"/>
</dbReference>
<keyword evidence="4 10" id="KW-0812">Transmembrane</keyword>
<evidence type="ECO:0000313" key="14">
    <source>
        <dbReference type="Proteomes" id="UP000073492"/>
    </source>
</evidence>
<evidence type="ECO:0000256" key="7">
    <source>
        <dbReference type="ARBA" id="ARBA00022989"/>
    </source>
</evidence>
<feature type="transmembrane region" description="Helical" evidence="12">
    <location>
        <begin position="12"/>
        <end position="31"/>
    </location>
</feature>
<keyword evidence="14" id="KW-1185">Reference proteome</keyword>
<evidence type="ECO:0000256" key="3">
    <source>
        <dbReference type="ARBA" id="ARBA00022448"/>
    </source>
</evidence>
<evidence type="ECO:0000256" key="11">
    <source>
        <dbReference type="RuleBase" id="RU000488"/>
    </source>
</evidence>
<evidence type="ECO:0000256" key="12">
    <source>
        <dbReference type="SAM" id="Phobius"/>
    </source>
</evidence>
<keyword evidence="7 12" id="KW-1133">Transmembrane helix</keyword>
<dbReference type="AlphaFoldDB" id="A0A139IN01"/>
<evidence type="ECO:0000256" key="2">
    <source>
        <dbReference type="ARBA" id="ARBA00006375"/>
    </source>
</evidence>
<dbReference type="PROSITE" id="PS50920">
    <property type="entry name" value="SOLCAR"/>
    <property type="match status" value="3"/>
</dbReference>
<dbReference type="InterPro" id="IPR002067">
    <property type="entry name" value="MCP"/>
</dbReference>
<evidence type="ECO:0000313" key="13">
    <source>
        <dbReference type="EMBL" id="KXT16045.1"/>
    </source>
</evidence>
<proteinExistence type="inferred from homology"/>
<comment type="caution">
    <text evidence="13">The sequence shown here is derived from an EMBL/GenBank/DDBJ whole genome shotgun (WGS) entry which is preliminary data.</text>
</comment>
<evidence type="ECO:0000256" key="4">
    <source>
        <dbReference type="ARBA" id="ARBA00022692"/>
    </source>
</evidence>
<comment type="similarity">
    <text evidence="2 11">Belongs to the mitochondrial carrier (TC 2.A.29) family.</text>
</comment>
<dbReference type="PANTHER" id="PTHR45939">
    <property type="entry name" value="PEROXISOMAL MEMBRANE PROTEIN PMP34-RELATED"/>
    <property type="match status" value="1"/>
</dbReference>
<dbReference type="InterPro" id="IPR018108">
    <property type="entry name" value="MCP_transmembrane"/>
</dbReference>
<dbReference type="GO" id="GO:0015217">
    <property type="term" value="F:ADP transmembrane transporter activity"/>
    <property type="evidence" value="ECO:0007669"/>
    <property type="project" value="TreeGrafter"/>
</dbReference>
<feature type="repeat" description="Solcar" evidence="10">
    <location>
        <begin position="13"/>
        <end position="108"/>
    </location>
</feature>
<dbReference type="Pfam" id="PF00153">
    <property type="entry name" value="Mito_carr"/>
    <property type="match status" value="3"/>
</dbReference>
<dbReference type="InterPro" id="IPR052217">
    <property type="entry name" value="Mito/Peroxisomal_Carrier"/>
</dbReference>
<protein>
    <recommendedName>
        <fullName evidence="15">Mitochondrial thiamine pyrophosphate carrier 1</fullName>
    </recommendedName>
</protein>
<dbReference type="GO" id="GO:0015867">
    <property type="term" value="P:ATP transport"/>
    <property type="evidence" value="ECO:0007669"/>
    <property type="project" value="EnsemblFungi"/>
</dbReference>
<reference evidence="13 14" key="1">
    <citation type="submission" date="2015-07" db="EMBL/GenBank/DDBJ databases">
        <title>Comparative genomics of the Sigatoka disease complex on banana suggests a link between parallel evolutionary changes in Pseudocercospora fijiensis and Pseudocercospora eumusae and increased virulence on the banana host.</title>
        <authorList>
            <person name="Chang T.-C."/>
            <person name="Salvucci A."/>
            <person name="Crous P.W."/>
            <person name="Stergiopoulos I."/>
        </authorList>
    </citation>
    <scope>NUCLEOTIDE SEQUENCE [LARGE SCALE GENOMIC DNA]</scope>
    <source>
        <strain evidence="13 14">CBS 116634</strain>
    </source>
</reference>
<keyword evidence="9 10" id="KW-0472">Membrane</keyword>
<dbReference type="GO" id="GO:0007031">
    <property type="term" value="P:peroxisome organization"/>
    <property type="evidence" value="ECO:0007669"/>
    <property type="project" value="EnsemblFungi"/>
</dbReference>
<evidence type="ECO:0000256" key="5">
    <source>
        <dbReference type="ARBA" id="ARBA00022737"/>
    </source>
</evidence>
<evidence type="ECO:0000256" key="1">
    <source>
        <dbReference type="ARBA" id="ARBA00004448"/>
    </source>
</evidence>
<gene>
    <name evidence="13" type="ORF">AC579_7094</name>
</gene>
<evidence type="ECO:0000256" key="10">
    <source>
        <dbReference type="PROSITE-ProRule" id="PRU00282"/>
    </source>
</evidence>
<evidence type="ECO:0008006" key="15">
    <source>
        <dbReference type="Google" id="ProtNLM"/>
    </source>
</evidence>
<dbReference type="GO" id="GO:0005743">
    <property type="term" value="C:mitochondrial inner membrane"/>
    <property type="evidence" value="ECO:0007669"/>
    <property type="project" value="UniProtKB-SubCell"/>
</dbReference>
<keyword evidence="8" id="KW-0496">Mitochondrion</keyword>
<dbReference type="EMBL" id="LFZO01000045">
    <property type="protein sequence ID" value="KXT16045.1"/>
    <property type="molecule type" value="Genomic_DNA"/>
</dbReference>
<dbReference type="Gene3D" id="1.50.40.10">
    <property type="entry name" value="Mitochondrial carrier domain"/>
    <property type="match status" value="1"/>
</dbReference>
<keyword evidence="3 11" id="KW-0813">Transport</keyword>
<dbReference type="GO" id="GO:0005778">
    <property type="term" value="C:peroxisomal membrane"/>
    <property type="evidence" value="ECO:0007669"/>
    <property type="project" value="EnsemblFungi"/>
</dbReference>
<dbReference type="InterPro" id="IPR023395">
    <property type="entry name" value="MCP_dom_sf"/>
</dbReference>
<comment type="subcellular location">
    <subcellularLocation>
        <location evidence="1">Mitochondrion inner membrane</location>
        <topology evidence="1">Multi-pass membrane protein</topology>
    </subcellularLocation>
</comment>
<dbReference type="OrthoDB" id="446044at2759"/>
<dbReference type="STRING" id="113226.A0A139IN01"/>
<dbReference type="SUPFAM" id="SSF103506">
    <property type="entry name" value="Mitochondrial carrier"/>
    <property type="match status" value="1"/>
</dbReference>
<evidence type="ECO:0000256" key="8">
    <source>
        <dbReference type="ARBA" id="ARBA00023128"/>
    </source>
</evidence>
<dbReference type="PANTHER" id="PTHR45939:SF1">
    <property type="entry name" value="MITOCHONDRIAL THIAMINE PYROPHOSPHATE CARRIER 1-RELATED"/>
    <property type="match status" value="1"/>
</dbReference>
<dbReference type="PRINTS" id="PR00926">
    <property type="entry name" value="MITOCARRIER"/>
</dbReference>
<feature type="repeat" description="Solcar" evidence="10">
    <location>
        <begin position="213"/>
        <end position="303"/>
    </location>
</feature>
<dbReference type="GO" id="GO:0006635">
    <property type="term" value="P:fatty acid beta-oxidation"/>
    <property type="evidence" value="ECO:0007669"/>
    <property type="project" value="EnsemblFungi"/>
</dbReference>
<feature type="transmembrane region" description="Helical" evidence="12">
    <location>
        <begin position="84"/>
        <end position="105"/>
    </location>
</feature>